<reference evidence="2 3" key="1">
    <citation type="journal article" date="2023" name="Genes (Basel)">
        <title>Chromosome-Level Genome Assembly and Circadian Gene Repertoire of the Patagonia Blennie Eleginops maclovinus-The Closest Ancestral Proxy of Antarctic Cryonotothenioids.</title>
        <authorList>
            <person name="Cheng C.C."/>
            <person name="Rivera-Colon A.G."/>
            <person name="Minhas B.F."/>
            <person name="Wilson L."/>
            <person name="Rayamajhi N."/>
            <person name="Vargas-Chacoff L."/>
            <person name="Catchen J.M."/>
        </authorList>
    </citation>
    <scope>NUCLEOTIDE SEQUENCE [LARGE SCALE GENOMIC DNA]</scope>
    <source>
        <strain evidence="2">JMC-PN-2008</strain>
    </source>
</reference>
<accession>A0AAN7Y0K6</accession>
<proteinExistence type="predicted"/>
<dbReference type="Proteomes" id="UP001346869">
    <property type="component" value="Unassembled WGS sequence"/>
</dbReference>
<evidence type="ECO:0000256" key="1">
    <source>
        <dbReference type="SAM" id="MobiDB-lite"/>
    </source>
</evidence>
<gene>
    <name evidence="2" type="ORF">PBY51_024899</name>
</gene>
<dbReference type="AlphaFoldDB" id="A0AAN7Y0K6"/>
<comment type="caution">
    <text evidence="2">The sequence shown here is derived from an EMBL/GenBank/DDBJ whole genome shotgun (WGS) entry which is preliminary data.</text>
</comment>
<name>A0AAN7Y0K6_ELEMC</name>
<organism evidence="2 3">
    <name type="scientific">Eleginops maclovinus</name>
    <name type="common">Patagonian blennie</name>
    <name type="synonym">Eleginus maclovinus</name>
    <dbReference type="NCBI Taxonomy" id="56733"/>
    <lineage>
        <taxon>Eukaryota</taxon>
        <taxon>Metazoa</taxon>
        <taxon>Chordata</taxon>
        <taxon>Craniata</taxon>
        <taxon>Vertebrata</taxon>
        <taxon>Euteleostomi</taxon>
        <taxon>Actinopterygii</taxon>
        <taxon>Neopterygii</taxon>
        <taxon>Teleostei</taxon>
        <taxon>Neoteleostei</taxon>
        <taxon>Acanthomorphata</taxon>
        <taxon>Eupercaria</taxon>
        <taxon>Perciformes</taxon>
        <taxon>Notothenioidei</taxon>
        <taxon>Eleginopidae</taxon>
        <taxon>Eleginops</taxon>
    </lineage>
</organism>
<evidence type="ECO:0000313" key="2">
    <source>
        <dbReference type="EMBL" id="KAK5870246.1"/>
    </source>
</evidence>
<sequence length="98" mass="10382">MEGGGGLCKHAEREASSVCGARHTPRGGFLTAEVSQGDRRSWSVYAGSHLPQPHATRFIQADSRAGPQDAEDLSVSLSASHVFTPHQKTLTGLASCEH</sequence>
<keyword evidence="3" id="KW-1185">Reference proteome</keyword>
<evidence type="ECO:0000313" key="3">
    <source>
        <dbReference type="Proteomes" id="UP001346869"/>
    </source>
</evidence>
<reference evidence="2 3" key="2">
    <citation type="journal article" date="2023" name="Mol. Biol. Evol.">
        <title>Genomics of Secondarily Temperate Adaptation in the Only Non-Antarctic Icefish.</title>
        <authorList>
            <person name="Rivera-Colon A.G."/>
            <person name="Rayamajhi N."/>
            <person name="Minhas B.F."/>
            <person name="Madrigal G."/>
            <person name="Bilyk K.T."/>
            <person name="Yoon V."/>
            <person name="Hune M."/>
            <person name="Gregory S."/>
            <person name="Cheng C.H.C."/>
            <person name="Catchen J.M."/>
        </authorList>
    </citation>
    <scope>NUCLEOTIDE SEQUENCE [LARGE SCALE GENOMIC DNA]</scope>
    <source>
        <strain evidence="2">JMC-PN-2008</strain>
    </source>
</reference>
<protein>
    <submittedName>
        <fullName evidence="2">Uncharacterized protein</fullName>
    </submittedName>
</protein>
<dbReference type="EMBL" id="JAUZQC010000006">
    <property type="protein sequence ID" value="KAK5870246.1"/>
    <property type="molecule type" value="Genomic_DNA"/>
</dbReference>
<feature type="region of interest" description="Disordered" evidence="1">
    <location>
        <begin position="1"/>
        <end position="23"/>
    </location>
</feature>